<protein>
    <submittedName>
        <fullName evidence="1">Tumor necrosis factor (Ligand) superfamily, member 10</fullName>
    </submittedName>
</protein>
<reference evidence="1" key="2">
    <citation type="submission" date="2016-06" db="EMBL/GenBank/DDBJ databases">
        <title>The genome of a short-lived fish provides insights into sex chromosome evolution and the genetic control of aging.</title>
        <authorList>
            <person name="Reichwald K."/>
            <person name="Felder M."/>
            <person name="Petzold A."/>
            <person name="Koch P."/>
            <person name="Groth M."/>
            <person name="Platzer M."/>
        </authorList>
    </citation>
    <scope>NUCLEOTIDE SEQUENCE</scope>
    <source>
        <tissue evidence="1">Brain</tissue>
    </source>
</reference>
<feature type="non-terminal residue" evidence="1">
    <location>
        <position position="1"/>
    </location>
</feature>
<accession>A0A1A8C7E6</accession>
<evidence type="ECO:0000313" key="1">
    <source>
        <dbReference type="EMBL" id="SBP74741.1"/>
    </source>
</evidence>
<dbReference type="EMBL" id="HADZ01010800">
    <property type="protein sequence ID" value="SBP74741.1"/>
    <property type="molecule type" value="Transcribed_RNA"/>
</dbReference>
<organism evidence="1">
    <name type="scientific">Nothobranchius kadleci</name>
    <name type="common">African annual killifish</name>
    <dbReference type="NCBI Taxonomy" id="1051664"/>
    <lineage>
        <taxon>Eukaryota</taxon>
        <taxon>Metazoa</taxon>
        <taxon>Chordata</taxon>
        <taxon>Craniata</taxon>
        <taxon>Vertebrata</taxon>
        <taxon>Euteleostomi</taxon>
        <taxon>Actinopterygii</taxon>
        <taxon>Neopterygii</taxon>
        <taxon>Teleostei</taxon>
        <taxon>Neoteleostei</taxon>
        <taxon>Acanthomorphata</taxon>
        <taxon>Ovalentaria</taxon>
        <taxon>Atherinomorphae</taxon>
        <taxon>Cyprinodontiformes</taxon>
        <taxon>Nothobranchiidae</taxon>
        <taxon>Nothobranchius</taxon>
    </lineage>
</organism>
<feature type="non-terminal residue" evidence="1">
    <location>
        <position position="78"/>
    </location>
</feature>
<proteinExistence type="predicted"/>
<reference evidence="1" key="1">
    <citation type="submission" date="2016-05" db="EMBL/GenBank/DDBJ databases">
        <authorList>
            <person name="Lavstsen T."/>
            <person name="Jespersen J.S."/>
        </authorList>
    </citation>
    <scope>NUCLEOTIDE SEQUENCE</scope>
    <source>
        <tissue evidence="1">Brain</tissue>
    </source>
</reference>
<dbReference type="AlphaFoldDB" id="A0A1A8C7E6"/>
<name>A0A1A8C7E6_NOTKA</name>
<gene>
    <name evidence="1" type="primary">TNFSF10</name>
</gene>
<sequence>LSSDLSCSLVGIIFDPSSGHKPLWYGHFCFSPVPRSHYARSCPPADRRGRREFHVLQQSPEHDAGKLFPEQCVLSDKR</sequence>